<evidence type="ECO:0000256" key="8">
    <source>
        <dbReference type="SAM" id="MobiDB-lite"/>
    </source>
</evidence>
<feature type="compositionally biased region" description="Pro residues" evidence="8">
    <location>
        <begin position="325"/>
        <end position="334"/>
    </location>
</feature>
<keyword evidence="2" id="KW-0813">Transport</keyword>
<name>A0A5S4V001_9MICO</name>
<dbReference type="RefSeq" id="WP_148731911.1">
    <property type="nucleotide sequence ID" value="NZ_VSSB01000001.1"/>
</dbReference>
<feature type="transmembrane region" description="Helical" evidence="9">
    <location>
        <begin position="133"/>
        <end position="155"/>
    </location>
</feature>
<feature type="transmembrane region" description="Helical" evidence="9">
    <location>
        <begin position="162"/>
        <end position="183"/>
    </location>
</feature>
<dbReference type="PRINTS" id="PR00169">
    <property type="entry name" value="KCHANNEL"/>
</dbReference>
<dbReference type="InterPro" id="IPR013099">
    <property type="entry name" value="K_chnl_dom"/>
</dbReference>
<dbReference type="EMBL" id="VSSB01000001">
    <property type="protein sequence ID" value="TYL52447.1"/>
    <property type="molecule type" value="Genomic_DNA"/>
</dbReference>
<dbReference type="GO" id="GO:0001508">
    <property type="term" value="P:action potential"/>
    <property type="evidence" value="ECO:0007669"/>
    <property type="project" value="TreeGrafter"/>
</dbReference>
<feature type="transmembrane region" description="Helical" evidence="9">
    <location>
        <begin position="55"/>
        <end position="77"/>
    </location>
</feature>
<keyword evidence="6 9" id="KW-0472">Membrane</keyword>
<dbReference type="PANTHER" id="PTHR11537">
    <property type="entry name" value="VOLTAGE-GATED POTASSIUM CHANNEL"/>
    <property type="match status" value="1"/>
</dbReference>
<evidence type="ECO:0000313" key="11">
    <source>
        <dbReference type="EMBL" id="TYL52447.1"/>
    </source>
</evidence>
<dbReference type="Pfam" id="PF07885">
    <property type="entry name" value="Ion_trans_2"/>
    <property type="match status" value="1"/>
</dbReference>
<feature type="region of interest" description="Disordered" evidence="8">
    <location>
        <begin position="277"/>
        <end position="334"/>
    </location>
</feature>
<evidence type="ECO:0000313" key="12">
    <source>
        <dbReference type="Proteomes" id="UP000325243"/>
    </source>
</evidence>
<comment type="subcellular location">
    <subcellularLocation>
        <location evidence="1">Membrane</location>
        <topology evidence="1">Multi-pass membrane protein</topology>
    </subcellularLocation>
</comment>
<dbReference type="Gene3D" id="1.10.287.70">
    <property type="match status" value="1"/>
</dbReference>
<dbReference type="Proteomes" id="UP000325243">
    <property type="component" value="Unassembled WGS sequence"/>
</dbReference>
<keyword evidence="12" id="KW-1185">Reference proteome</keyword>
<reference evidence="11 12" key="1">
    <citation type="submission" date="2019-08" db="EMBL/GenBank/DDBJ databases">
        <authorList>
            <person name="Hu J."/>
        </authorList>
    </citation>
    <scope>NUCLEOTIDE SEQUENCE [LARGE SCALE GENOMIC DNA]</scope>
    <source>
        <strain evidence="11 12">NEAU-184</strain>
    </source>
</reference>
<dbReference type="PANTHER" id="PTHR11537:SF254">
    <property type="entry name" value="POTASSIUM VOLTAGE-GATED CHANNEL PROTEIN SHAB"/>
    <property type="match status" value="1"/>
</dbReference>
<evidence type="ECO:0000256" key="6">
    <source>
        <dbReference type="ARBA" id="ARBA00023136"/>
    </source>
</evidence>
<protein>
    <submittedName>
        <fullName evidence="11">Potassium channel family protein</fullName>
    </submittedName>
</protein>
<dbReference type="SUPFAM" id="SSF81324">
    <property type="entry name" value="Voltage-gated potassium channels"/>
    <property type="match status" value="1"/>
</dbReference>
<evidence type="ECO:0000256" key="9">
    <source>
        <dbReference type="SAM" id="Phobius"/>
    </source>
</evidence>
<evidence type="ECO:0000256" key="1">
    <source>
        <dbReference type="ARBA" id="ARBA00004141"/>
    </source>
</evidence>
<sequence>MSDKPLGAPAKSPTIPASPRRDAWERVTTVPLVVLGIGFVVGYSIFVLVDSSEGWLEPTLVSVLALVWLTFLVDVVVRISLTPRGYRAHFIFTHPIDMFSVILPLFRAFRVLELLRQVPYVSGRTATAVRTRVVIYAASYAVFFVYFIALVVLNAERDAPGATITSFGESIWWACVTVATVGYGDAYPVTTWGRIYAVILMAGGIAIVGTASATVISLLNEQIAKARAQGHAALEAAQRAEEVARAAGADAQQAQAAGDAAAGRAIGAGPAAGHAAVKEQAASEEYVDPAEDPAVTGVQATEQPLIAGTQPLEDPGKGHPELEEGPPPPTTLNP</sequence>
<accession>A0A5S4V001</accession>
<organism evidence="11 12">
    <name type="scientific">Agromyces mariniharenae</name>
    <dbReference type="NCBI Taxonomy" id="2604423"/>
    <lineage>
        <taxon>Bacteria</taxon>
        <taxon>Bacillati</taxon>
        <taxon>Actinomycetota</taxon>
        <taxon>Actinomycetes</taxon>
        <taxon>Micrococcales</taxon>
        <taxon>Microbacteriaceae</taxon>
        <taxon>Agromyces</taxon>
    </lineage>
</organism>
<evidence type="ECO:0000256" key="3">
    <source>
        <dbReference type="ARBA" id="ARBA00022692"/>
    </source>
</evidence>
<keyword evidence="5" id="KW-0406">Ion transport</keyword>
<proteinExistence type="predicted"/>
<evidence type="ECO:0000256" key="2">
    <source>
        <dbReference type="ARBA" id="ARBA00022448"/>
    </source>
</evidence>
<evidence type="ECO:0000256" key="5">
    <source>
        <dbReference type="ARBA" id="ARBA00023065"/>
    </source>
</evidence>
<evidence type="ECO:0000259" key="10">
    <source>
        <dbReference type="Pfam" id="PF07885"/>
    </source>
</evidence>
<dbReference type="GO" id="GO:0008076">
    <property type="term" value="C:voltage-gated potassium channel complex"/>
    <property type="evidence" value="ECO:0007669"/>
    <property type="project" value="InterPro"/>
</dbReference>
<feature type="transmembrane region" description="Helical" evidence="9">
    <location>
        <begin position="195"/>
        <end position="219"/>
    </location>
</feature>
<feature type="domain" description="Potassium channel" evidence="10">
    <location>
        <begin position="144"/>
        <end position="219"/>
    </location>
</feature>
<evidence type="ECO:0000256" key="4">
    <source>
        <dbReference type="ARBA" id="ARBA00022989"/>
    </source>
</evidence>
<keyword evidence="4 9" id="KW-1133">Transmembrane helix</keyword>
<dbReference type="GO" id="GO:0005249">
    <property type="term" value="F:voltage-gated potassium channel activity"/>
    <property type="evidence" value="ECO:0007669"/>
    <property type="project" value="InterPro"/>
</dbReference>
<evidence type="ECO:0000256" key="7">
    <source>
        <dbReference type="ARBA" id="ARBA00023303"/>
    </source>
</evidence>
<keyword evidence="3 9" id="KW-0812">Transmembrane</keyword>
<gene>
    <name evidence="11" type="ORF">FYC51_01415</name>
</gene>
<feature type="transmembrane region" description="Helical" evidence="9">
    <location>
        <begin position="30"/>
        <end position="49"/>
    </location>
</feature>
<dbReference type="AlphaFoldDB" id="A0A5S4V001"/>
<dbReference type="InterPro" id="IPR028325">
    <property type="entry name" value="VG_K_chnl"/>
</dbReference>
<comment type="caution">
    <text evidence="11">The sequence shown here is derived from an EMBL/GenBank/DDBJ whole genome shotgun (WGS) entry which is preliminary data.</text>
</comment>
<dbReference type="Gene3D" id="1.20.5.110">
    <property type="match status" value="1"/>
</dbReference>
<keyword evidence="7 11" id="KW-0407">Ion channel</keyword>